<dbReference type="InterPro" id="IPR043429">
    <property type="entry name" value="ArtM/GltK/GlnP/TcyL/YhdX-like"/>
</dbReference>
<keyword evidence="4" id="KW-1003">Cell membrane</keyword>
<feature type="transmembrane region" description="Helical" evidence="8">
    <location>
        <begin position="192"/>
        <end position="212"/>
    </location>
</feature>
<dbReference type="GO" id="GO:0043190">
    <property type="term" value="C:ATP-binding cassette (ABC) transporter complex"/>
    <property type="evidence" value="ECO:0007669"/>
    <property type="project" value="InterPro"/>
</dbReference>
<dbReference type="InterPro" id="IPR000515">
    <property type="entry name" value="MetI-like"/>
</dbReference>
<dbReference type="CDD" id="cd06261">
    <property type="entry name" value="TM_PBP2"/>
    <property type="match status" value="1"/>
</dbReference>
<evidence type="ECO:0000256" key="6">
    <source>
        <dbReference type="ARBA" id="ARBA00022989"/>
    </source>
</evidence>
<evidence type="ECO:0000313" key="10">
    <source>
        <dbReference type="EMBL" id="TFF23380.1"/>
    </source>
</evidence>
<dbReference type="OrthoDB" id="9809799at2"/>
<evidence type="ECO:0000256" key="1">
    <source>
        <dbReference type="ARBA" id="ARBA00004429"/>
    </source>
</evidence>
<proteinExistence type="inferred from homology"/>
<name>A0A4Y8RMD9_9HYPH</name>
<evidence type="ECO:0000256" key="5">
    <source>
        <dbReference type="ARBA" id="ARBA00022692"/>
    </source>
</evidence>
<dbReference type="AlphaFoldDB" id="A0A4Y8RMD9"/>
<comment type="caution">
    <text evidence="10">The sequence shown here is derived from an EMBL/GenBank/DDBJ whole genome shotgun (WGS) entry which is preliminary data.</text>
</comment>
<evidence type="ECO:0000259" key="9">
    <source>
        <dbReference type="PROSITE" id="PS50928"/>
    </source>
</evidence>
<reference evidence="10 11" key="1">
    <citation type="submission" date="2019-03" db="EMBL/GenBank/DDBJ databases">
        <title>Jiella endophytica sp. nov., a novel endophytic bacterium isolated from root of Ficus microcarpa Linn. f.</title>
        <authorList>
            <person name="Tuo L."/>
        </authorList>
    </citation>
    <scope>NUCLEOTIDE SEQUENCE [LARGE SCALE GENOMIC DNA]</scope>
    <source>
        <strain evidence="10 11">CBS5Q-3</strain>
    </source>
</reference>
<evidence type="ECO:0000256" key="7">
    <source>
        <dbReference type="ARBA" id="ARBA00023136"/>
    </source>
</evidence>
<keyword evidence="5 8" id="KW-0812">Transmembrane</keyword>
<dbReference type="EMBL" id="SOZD01000003">
    <property type="protein sequence ID" value="TFF23380.1"/>
    <property type="molecule type" value="Genomic_DNA"/>
</dbReference>
<organism evidence="10 11">
    <name type="scientific">Jiella endophytica</name>
    <dbReference type="NCBI Taxonomy" id="2558362"/>
    <lineage>
        <taxon>Bacteria</taxon>
        <taxon>Pseudomonadati</taxon>
        <taxon>Pseudomonadota</taxon>
        <taxon>Alphaproteobacteria</taxon>
        <taxon>Hyphomicrobiales</taxon>
        <taxon>Aurantimonadaceae</taxon>
        <taxon>Jiella</taxon>
    </lineage>
</organism>
<feature type="domain" description="ABC transmembrane type-1" evidence="9">
    <location>
        <begin position="25"/>
        <end position="213"/>
    </location>
</feature>
<keyword evidence="7 8" id="KW-0472">Membrane</keyword>
<dbReference type="PANTHER" id="PTHR30614:SF34">
    <property type="entry name" value="BLR6398 PROTEIN"/>
    <property type="match status" value="1"/>
</dbReference>
<keyword evidence="11" id="KW-1185">Reference proteome</keyword>
<feature type="transmembrane region" description="Helical" evidence="8">
    <location>
        <begin position="70"/>
        <end position="90"/>
    </location>
</feature>
<sequence length="231" mass="25678">MWDRLVEEAPRFFTYWNLRFFVEAALTTLALSVTGSVFGALVGFVLAVTRMTRGGVLLPVRILAIVVTEFFRRVPFLVTLMLVFFVSQMSGNEWPLFAIAAMSVFLIAAAYLAEIIRSGLLSVHHNQWDAAAAMNFSLGQTIFHVILPQAWRIILPPAFGFFVLFIKDTALASQIGVTELTFAGKVLNNRGFSATLSFGTVLLFYFLLSYPLSLIGARLEARLAATRNRQS</sequence>
<dbReference type="PROSITE" id="PS50928">
    <property type="entry name" value="ABC_TM1"/>
    <property type="match status" value="1"/>
</dbReference>
<dbReference type="Gene3D" id="1.10.3720.10">
    <property type="entry name" value="MetI-like"/>
    <property type="match status" value="1"/>
</dbReference>
<feature type="transmembrane region" description="Helical" evidence="8">
    <location>
        <begin position="20"/>
        <end position="49"/>
    </location>
</feature>
<comment type="subcellular location">
    <subcellularLocation>
        <location evidence="1">Cell inner membrane</location>
        <topology evidence="1">Multi-pass membrane protein</topology>
    </subcellularLocation>
    <subcellularLocation>
        <location evidence="8">Cell membrane</location>
        <topology evidence="8">Multi-pass membrane protein</topology>
    </subcellularLocation>
</comment>
<dbReference type="GO" id="GO:0006865">
    <property type="term" value="P:amino acid transport"/>
    <property type="evidence" value="ECO:0007669"/>
    <property type="project" value="TreeGrafter"/>
</dbReference>
<evidence type="ECO:0000256" key="3">
    <source>
        <dbReference type="ARBA" id="ARBA00022448"/>
    </source>
</evidence>
<keyword evidence="3 8" id="KW-0813">Transport</keyword>
<dbReference type="GO" id="GO:0022857">
    <property type="term" value="F:transmembrane transporter activity"/>
    <property type="evidence" value="ECO:0007669"/>
    <property type="project" value="InterPro"/>
</dbReference>
<dbReference type="InterPro" id="IPR010065">
    <property type="entry name" value="AA_ABC_transptr_permease_3TM"/>
</dbReference>
<dbReference type="NCBIfam" id="TIGR01726">
    <property type="entry name" value="HEQRo_perm_3TM"/>
    <property type="match status" value="1"/>
</dbReference>
<feature type="transmembrane region" description="Helical" evidence="8">
    <location>
        <begin position="96"/>
        <end position="116"/>
    </location>
</feature>
<gene>
    <name evidence="10" type="ORF">E3C22_12135</name>
</gene>
<evidence type="ECO:0000256" key="8">
    <source>
        <dbReference type="RuleBase" id="RU363032"/>
    </source>
</evidence>
<dbReference type="Proteomes" id="UP000298179">
    <property type="component" value="Unassembled WGS sequence"/>
</dbReference>
<evidence type="ECO:0000313" key="11">
    <source>
        <dbReference type="Proteomes" id="UP000298179"/>
    </source>
</evidence>
<keyword evidence="6 8" id="KW-1133">Transmembrane helix</keyword>
<dbReference type="Pfam" id="PF00528">
    <property type="entry name" value="BPD_transp_1"/>
    <property type="match status" value="1"/>
</dbReference>
<evidence type="ECO:0000256" key="2">
    <source>
        <dbReference type="ARBA" id="ARBA00010072"/>
    </source>
</evidence>
<feature type="transmembrane region" description="Helical" evidence="8">
    <location>
        <begin position="153"/>
        <end position="171"/>
    </location>
</feature>
<dbReference type="InterPro" id="IPR035906">
    <property type="entry name" value="MetI-like_sf"/>
</dbReference>
<dbReference type="PANTHER" id="PTHR30614">
    <property type="entry name" value="MEMBRANE COMPONENT OF AMINO ACID ABC TRANSPORTER"/>
    <property type="match status" value="1"/>
</dbReference>
<protein>
    <submittedName>
        <fullName evidence="10">Amino acid ABC transporter permease</fullName>
    </submittedName>
</protein>
<dbReference type="SUPFAM" id="SSF161098">
    <property type="entry name" value="MetI-like"/>
    <property type="match status" value="1"/>
</dbReference>
<accession>A0A4Y8RMD9</accession>
<comment type="similarity">
    <text evidence="2">Belongs to the binding-protein-dependent transport system permease family. HisMQ subfamily.</text>
</comment>
<evidence type="ECO:0000256" key="4">
    <source>
        <dbReference type="ARBA" id="ARBA00022475"/>
    </source>
</evidence>